<dbReference type="InterPro" id="IPR003959">
    <property type="entry name" value="ATPase_AAA_core"/>
</dbReference>
<proteinExistence type="inferred from homology"/>
<reference evidence="11" key="1">
    <citation type="journal article" date="2020" name="mSystems">
        <title>Genome- and Community-Level Interaction Insights into Carbon Utilization and Element Cycling Functions of Hydrothermarchaeota in Hydrothermal Sediment.</title>
        <authorList>
            <person name="Zhou Z."/>
            <person name="Liu Y."/>
            <person name="Xu W."/>
            <person name="Pan J."/>
            <person name="Luo Z.H."/>
            <person name="Li M."/>
        </authorList>
    </citation>
    <scope>NUCLEOTIDE SEQUENCE [LARGE SCALE GENOMIC DNA]</scope>
    <source>
        <strain evidence="10">SpSt-629</strain>
        <strain evidence="11">SpSt-688</strain>
    </source>
</reference>
<dbReference type="Pfam" id="PF21960">
    <property type="entry name" value="RCF1-5-like_lid"/>
    <property type="match status" value="1"/>
</dbReference>
<evidence type="ECO:0000256" key="5">
    <source>
        <dbReference type="ARBA" id="ARBA00022840"/>
    </source>
</evidence>
<dbReference type="SMART" id="SM00382">
    <property type="entry name" value="AAA"/>
    <property type="match status" value="1"/>
</dbReference>
<dbReference type="InterPro" id="IPR003593">
    <property type="entry name" value="AAA+_ATPase"/>
</dbReference>
<organism evidence="11">
    <name type="scientific">Ignisphaera aggregans</name>
    <dbReference type="NCBI Taxonomy" id="334771"/>
    <lineage>
        <taxon>Archaea</taxon>
        <taxon>Thermoproteota</taxon>
        <taxon>Thermoprotei</taxon>
        <taxon>Desulfurococcales</taxon>
        <taxon>Desulfurococcaceae</taxon>
        <taxon>Ignisphaera</taxon>
    </lineage>
</organism>
<dbReference type="PANTHER" id="PTHR23389:SF6">
    <property type="entry name" value="REPLICATION FACTOR C SUBUNIT 1"/>
    <property type="match status" value="1"/>
</dbReference>
<dbReference type="EMBL" id="DTAU01000044">
    <property type="protein sequence ID" value="HFQ78511.1"/>
    <property type="molecule type" value="Genomic_DNA"/>
</dbReference>
<protein>
    <recommendedName>
        <fullName evidence="2 7">Replication factor C large subunit</fullName>
        <shortName evidence="7">RFC large subunit</shortName>
    </recommendedName>
    <alternativeName>
        <fullName evidence="6 7">Clamp loader large subunit</fullName>
    </alternativeName>
</protein>
<evidence type="ECO:0000256" key="3">
    <source>
        <dbReference type="ARBA" id="ARBA00022705"/>
    </source>
</evidence>
<dbReference type="GO" id="GO:0016887">
    <property type="term" value="F:ATP hydrolysis activity"/>
    <property type="evidence" value="ECO:0007669"/>
    <property type="project" value="InterPro"/>
</dbReference>
<dbReference type="Gene3D" id="1.10.8.60">
    <property type="match status" value="1"/>
</dbReference>
<comment type="caution">
    <text evidence="11">The sequence shown here is derived from an EMBL/GenBank/DDBJ whole genome shotgun (WGS) entry which is preliminary data.</text>
</comment>
<gene>
    <name evidence="7" type="primary">rfcL</name>
    <name evidence="10" type="ORF">ENT99_02260</name>
    <name evidence="11" type="ORF">ENU64_05710</name>
</gene>
<dbReference type="CDD" id="cd00009">
    <property type="entry name" value="AAA"/>
    <property type="match status" value="1"/>
</dbReference>
<dbReference type="Gene3D" id="3.40.50.300">
    <property type="entry name" value="P-loop containing nucleotide triphosphate hydrolases"/>
    <property type="match status" value="1"/>
</dbReference>
<dbReference type="EMBL" id="DTDH01000159">
    <property type="protein sequence ID" value="HGT98906.1"/>
    <property type="molecule type" value="Genomic_DNA"/>
</dbReference>
<evidence type="ECO:0000256" key="4">
    <source>
        <dbReference type="ARBA" id="ARBA00022741"/>
    </source>
</evidence>
<feature type="binding site" evidence="7">
    <location>
        <begin position="48"/>
        <end position="55"/>
    </location>
    <ligand>
        <name>ATP</name>
        <dbReference type="ChEBI" id="CHEBI:30616"/>
    </ligand>
</feature>
<evidence type="ECO:0000313" key="11">
    <source>
        <dbReference type="EMBL" id="HGT98906.1"/>
    </source>
</evidence>
<sequence length="463" mass="53400">MNRKVPWTIKYRPKSINDVVDQDEAKKKILEWIKKWPNVDKKALLLYGPPGVGKTSLIEAIANDLGYELVELNASDNRRKTDIEKIATKTSLTKSLKGYKNKLVLLDEIDGIAVKDDVGGLEAVKALIESSSIPIIMIANNPWDPKLRELREHCEMIQFKKLSKTDMKKFLQKICVNEGLECEEDALDYIVDRSEGDMRAAINDLQAVGEGQNRITVDMVKLLLRPRDKERDPFETLRMIFSANFSWQAKMALNQSQLDYEQLKLWLEENIPYQYQNTEDLSRAYEALSRADVYMGRIIRTGDWDLLSYAIDLMTAGIAFSAKNNPKDKYKWTKYSFPQRITLLSKLKEVREIFDDLAKIIAIRLHISISTAKNEVIPFLRSMFASNTLFAAKIAYSMGFSEKIIEFLAGPYKQQVLEQYRQIKKKIENGSLSELNNKKQRNDEEKTKKSEKISRDLLSFTKK</sequence>
<comment type="function">
    <text evidence="7">Part of the RFC clamp loader complex which loads the PCNA sliding clamp onto DNA.</text>
</comment>
<evidence type="ECO:0000256" key="8">
    <source>
        <dbReference type="SAM" id="MobiDB-lite"/>
    </source>
</evidence>
<dbReference type="GO" id="GO:0003689">
    <property type="term" value="F:DNA clamp loader activity"/>
    <property type="evidence" value="ECO:0007669"/>
    <property type="project" value="UniProtKB-UniRule"/>
</dbReference>
<dbReference type="NCBIfam" id="NF003229">
    <property type="entry name" value="PRK04195.1-5"/>
    <property type="match status" value="1"/>
</dbReference>
<keyword evidence="3 7" id="KW-0235">DNA replication</keyword>
<dbReference type="HAMAP" id="MF_01508">
    <property type="entry name" value="RfcL"/>
    <property type="match status" value="1"/>
</dbReference>
<dbReference type="SUPFAM" id="SSF52540">
    <property type="entry name" value="P-loop containing nucleoside triphosphate hydrolases"/>
    <property type="match status" value="1"/>
</dbReference>
<dbReference type="GO" id="GO:0006260">
    <property type="term" value="P:DNA replication"/>
    <property type="evidence" value="ECO:0007669"/>
    <property type="project" value="UniProtKB-UniRule"/>
</dbReference>
<comment type="similarity">
    <text evidence="1 7">Belongs to the activator 1 small subunits family. RfcL subfamily.</text>
</comment>
<evidence type="ECO:0000313" key="10">
    <source>
        <dbReference type="EMBL" id="HFQ78511.1"/>
    </source>
</evidence>
<keyword evidence="5 7" id="KW-0067">ATP-binding</keyword>
<dbReference type="InterPro" id="IPR047854">
    <property type="entry name" value="RFC_lid"/>
</dbReference>
<name>A0A7J3MZL8_9CREN</name>
<dbReference type="InterPro" id="IPR023935">
    <property type="entry name" value="Rep_factor-C_lsu"/>
</dbReference>
<evidence type="ECO:0000259" key="9">
    <source>
        <dbReference type="SMART" id="SM00382"/>
    </source>
</evidence>
<evidence type="ECO:0000256" key="2">
    <source>
        <dbReference type="ARBA" id="ARBA00014793"/>
    </source>
</evidence>
<keyword evidence="4 7" id="KW-0547">Nucleotide-binding</keyword>
<dbReference type="CDD" id="cd18140">
    <property type="entry name" value="HLD_clamp_RFC"/>
    <property type="match status" value="1"/>
</dbReference>
<feature type="compositionally biased region" description="Basic and acidic residues" evidence="8">
    <location>
        <begin position="436"/>
        <end position="455"/>
    </location>
</feature>
<evidence type="ECO:0000256" key="6">
    <source>
        <dbReference type="ARBA" id="ARBA00032141"/>
    </source>
</evidence>
<evidence type="ECO:0000256" key="7">
    <source>
        <dbReference type="HAMAP-Rule" id="MF_01508"/>
    </source>
</evidence>
<evidence type="ECO:0000256" key="1">
    <source>
        <dbReference type="ARBA" id="ARBA00006878"/>
    </source>
</evidence>
<feature type="region of interest" description="Disordered" evidence="8">
    <location>
        <begin position="431"/>
        <end position="463"/>
    </location>
</feature>
<dbReference type="InterPro" id="IPR027417">
    <property type="entry name" value="P-loop_NTPase"/>
</dbReference>
<dbReference type="PANTHER" id="PTHR23389">
    <property type="entry name" value="CHROMOSOME TRANSMISSION FIDELITY FACTOR 18"/>
    <property type="match status" value="1"/>
</dbReference>
<dbReference type="GO" id="GO:0005524">
    <property type="term" value="F:ATP binding"/>
    <property type="evidence" value="ECO:0007669"/>
    <property type="project" value="UniProtKB-UniRule"/>
</dbReference>
<comment type="subunit">
    <text evidence="7">Heteromultimer composed of small subunits (RfcS) and large subunits (RfcL).</text>
</comment>
<dbReference type="Pfam" id="PF00004">
    <property type="entry name" value="AAA"/>
    <property type="match status" value="1"/>
</dbReference>
<dbReference type="AlphaFoldDB" id="A0A7J3MZL8"/>
<accession>A0A7J3MZL8</accession>
<feature type="domain" description="AAA+ ATPase" evidence="9">
    <location>
        <begin position="40"/>
        <end position="163"/>
    </location>
</feature>